<feature type="transmembrane region" description="Helical" evidence="6">
    <location>
        <begin position="50"/>
        <end position="71"/>
    </location>
</feature>
<sequence>MSFVHTLRTEPHFRKLWYGHALSLIGTTVTDLALPLTAAVYLGASPVQMGVLGAMDGLPWLFGGLVVGALVDRWPKRRVMLTADLLRAAIILVVPLLAWLGGLDFWVLAVVSICMATGLMFYDTASNALMPGLVRPSSLMAANAAIRLNLSVGWMAGPGIGGWLVAVLTAPFALIVDAVTYLWSAFFVSRMPEPPRKVEEQAKTSIWADIKEGGRTVSHHPVLRAVVGGTALLTLGNGIFVAVYILFLTRDLDQPAWAVALPYVAMGVSAVVGSLTVSRITKRFGLGPAMIGAGFLNVLATVAIPLTSVSAKWILLWVLLPWLISGFVTAIFSSAMSTVVQTSAPSRLLGRVSATMSVLSWSCMPLGSLIGGVLGVTIGLRATLFVSIAGYAAAPVLLLLSPARQAREATAEDDQPQPAEVGAE</sequence>
<dbReference type="PRINTS" id="PR01988">
    <property type="entry name" value="EXPORTERBACE"/>
</dbReference>
<comment type="caution">
    <text evidence="8">The sequence shown here is derived from an EMBL/GenBank/DDBJ whole genome shotgun (WGS) entry which is preliminary data.</text>
</comment>
<gene>
    <name evidence="8" type="ORF">ITP53_15235</name>
</gene>
<dbReference type="PANTHER" id="PTHR23513:SF6">
    <property type="entry name" value="MAJOR FACILITATOR SUPERFAMILY ASSOCIATED DOMAIN-CONTAINING PROTEIN"/>
    <property type="match status" value="1"/>
</dbReference>
<feature type="transmembrane region" description="Helical" evidence="6">
    <location>
        <begin position="352"/>
        <end position="376"/>
    </location>
</feature>
<reference evidence="8" key="1">
    <citation type="submission" date="2020-11" db="EMBL/GenBank/DDBJ databases">
        <title>Whole-genome analyses of Nonomuraea sp. K274.</title>
        <authorList>
            <person name="Veyisoglu A."/>
        </authorList>
    </citation>
    <scope>NUCLEOTIDE SEQUENCE</scope>
    <source>
        <strain evidence="8">K274</strain>
    </source>
</reference>
<evidence type="ECO:0000259" key="7">
    <source>
        <dbReference type="PROSITE" id="PS50850"/>
    </source>
</evidence>
<feature type="domain" description="Major facilitator superfamily (MFS) profile" evidence="7">
    <location>
        <begin position="12"/>
        <end position="407"/>
    </location>
</feature>
<dbReference type="GO" id="GO:0022857">
    <property type="term" value="F:transmembrane transporter activity"/>
    <property type="evidence" value="ECO:0007669"/>
    <property type="project" value="InterPro"/>
</dbReference>
<dbReference type="InterPro" id="IPR022324">
    <property type="entry name" value="Bacilysin_exporter_BacE_put"/>
</dbReference>
<proteinExistence type="predicted"/>
<keyword evidence="2" id="KW-1003">Cell membrane</keyword>
<dbReference type="InterPro" id="IPR020846">
    <property type="entry name" value="MFS_dom"/>
</dbReference>
<dbReference type="RefSeq" id="WP_195896034.1">
    <property type="nucleotide sequence ID" value="NZ_JADOGI010000038.1"/>
</dbReference>
<protein>
    <submittedName>
        <fullName evidence="8">MFS transporter</fullName>
    </submittedName>
</protein>
<dbReference type="Proteomes" id="UP000605361">
    <property type="component" value="Unassembled WGS sequence"/>
</dbReference>
<dbReference type="InterPro" id="IPR036259">
    <property type="entry name" value="MFS_trans_sf"/>
</dbReference>
<evidence type="ECO:0000256" key="4">
    <source>
        <dbReference type="ARBA" id="ARBA00022989"/>
    </source>
</evidence>
<dbReference type="Gene3D" id="1.20.1250.20">
    <property type="entry name" value="MFS general substrate transporter like domains"/>
    <property type="match status" value="1"/>
</dbReference>
<feature type="transmembrane region" description="Helical" evidence="6">
    <location>
        <begin position="382"/>
        <end position="400"/>
    </location>
</feature>
<dbReference type="GO" id="GO:0005886">
    <property type="term" value="C:plasma membrane"/>
    <property type="evidence" value="ECO:0007669"/>
    <property type="project" value="UniProtKB-SubCell"/>
</dbReference>
<evidence type="ECO:0000256" key="1">
    <source>
        <dbReference type="ARBA" id="ARBA00004651"/>
    </source>
</evidence>
<keyword evidence="4 6" id="KW-1133">Transmembrane helix</keyword>
<keyword evidence="3 6" id="KW-0812">Transmembrane</keyword>
<dbReference type="PROSITE" id="PS50850">
    <property type="entry name" value="MFS"/>
    <property type="match status" value="1"/>
</dbReference>
<feature type="transmembrane region" description="Helical" evidence="6">
    <location>
        <begin position="314"/>
        <end position="340"/>
    </location>
</feature>
<feature type="transmembrane region" description="Helical" evidence="6">
    <location>
        <begin position="21"/>
        <end position="44"/>
    </location>
</feature>
<dbReference type="CDD" id="cd06173">
    <property type="entry name" value="MFS_MefA_like"/>
    <property type="match status" value="1"/>
</dbReference>
<evidence type="ECO:0000256" key="5">
    <source>
        <dbReference type="ARBA" id="ARBA00023136"/>
    </source>
</evidence>
<feature type="transmembrane region" description="Helical" evidence="6">
    <location>
        <begin position="259"/>
        <end position="277"/>
    </location>
</feature>
<dbReference type="Pfam" id="PF07690">
    <property type="entry name" value="MFS_1"/>
    <property type="match status" value="1"/>
</dbReference>
<comment type="subcellular location">
    <subcellularLocation>
        <location evidence="1">Cell membrane</location>
        <topology evidence="1">Multi-pass membrane protein</topology>
    </subcellularLocation>
</comment>
<feature type="transmembrane region" description="Helical" evidence="6">
    <location>
        <begin position="289"/>
        <end position="308"/>
    </location>
</feature>
<evidence type="ECO:0000313" key="9">
    <source>
        <dbReference type="Proteomes" id="UP000605361"/>
    </source>
</evidence>
<accession>A0A931A8Q6</accession>
<keyword evidence="9" id="KW-1185">Reference proteome</keyword>
<feature type="transmembrane region" description="Helical" evidence="6">
    <location>
        <begin position="163"/>
        <end position="188"/>
    </location>
</feature>
<dbReference type="EMBL" id="JADOGI010000038">
    <property type="protein sequence ID" value="MBF8187065.1"/>
    <property type="molecule type" value="Genomic_DNA"/>
</dbReference>
<organism evidence="8 9">
    <name type="scientific">Nonomuraea cypriaca</name>
    <dbReference type="NCBI Taxonomy" id="1187855"/>
    <lineage>
        <taxon>Bacteria</taxon>
        <taxon>Bacillati</taxon>
        <taxon>Actinomycetota</taxon>
        <taxon>Actinomycetes</taxon>
        <taxon>Streptosporangiales</taxon>
        <taxon>Streptosporangiaceae</taxon>
        <taxon>Nonomuraea</taxon>
    </lineage>
</organism>
<feature type="transmembrane region" description="Helical" evidence="6">
    <location>
        <begin position="225"/>
        <end position="247"/>
    </location>
</feature>
<dbReference type="AlphaFoldDB" id="A0A931A8Q6"/>
<dbReference type="SUPFAM" id="SSF103473">
    <property type="entry name" value="MFS general substrate transporter"/>
    <property type="match status" value="1"/>
</dbReference>
<name>A0A931A8Q6_9ACTN</name>
<dbReference type="PANTHER" id="PTHR23513">
    <property type="entry name" value="INTEGRAL MEMBRANE EFFLUX PROTEIN-RELATED"/>
    <property type="match status" value="1"/>
</dbReference>
<evidence type="ECO:0000256" key="2">
    <source>
        <dbReference type="ARBA" id="ARBA00022475"/>
    </source>
</evidence>
<dbReference type="InterPro" id="IPR011701">
    <property type="entry name" value="MFS"/>
</dbReference>
<evidence type="ECO:0000256" key="6">
    <source>
        <dbReference type="SAM" id="Phobius"/>
    </source>
</evidence>
<evidence type="ECO:0000256" key="3">
    <source>
        <dbReference type="ARBA" id="ARBA00022692"/>
    </source>
</evidence>
<keyword evidence="5 6" id="KW-0472">Membrane</keyword>
<evidence type="ECO:0000313" key="8">
    <source>
        <dbReference type="EMBL" id="MBF8187065.1"/>
    </source>
</evidence>